<evidence type="ECO:0000256" key="6">
    <source>
        <dbReference type="SAM" id="Phobius"/>
    </source>
</evidence>
<dbReference type="PANTHER" id="PTHR10010">
    <property type="entry name" value="SOLUTE CARRIER FAMILY 34 SODIUM PHOSPHATE , MEMBER 2-RELATED"/>
    <property type="match status" value="1"/>
</dbReference>
<keyword evidence="5 6" id="KW-0472">Membrane</keyword>
<dbReference type="PANTHER" id="PTHR10010:SF46">
    <property type="entry name" value="SODIUM-DEPENDENT PHOSPHATE TRANSPORT PROTEIN 2B"/>
    <property type="match status" value="1"/>
</dbReference>
<evidence type="ECO:0000256" key="1">
    <source>
        <dbReference type="ARBA" id="ARBA00004651"/>
    </source>
</evidence>
<dbReference type="NCBIfam" id="TIGR00704">
    <property type="entry name" value="NaPi_cotrn_rel"/>
    <property type="match status" value="1"/>
</dbReference>
<dbReference type="HOGENOM" id="CLU_050150_0_1_9"/>
<evidence type="ECO:0000256" key="5">
    <source>
        <dbReference type="ARBA" id="ARBA00023136"/>
    </source>
</evidence>
<dbReference type="Pfam" id="PF02690">
    <property type="entry name" value="Na_Pi_cotrans"/>
    <property type="match status" value="2"/>
</dbReference>
<sequence length="330" mass="35665">MPFFVLVTFLIQYIEKGKLPPKEVKSLYIAILVLGLCLLLWGMKILRQGLQAFAGHRLHQALLWMTATPWRGFWSGSISTALLQSSTALTVMAVSFVDAGLLPFGNAFALILGSNIGTTLTTQLLALPLDHITPYIMVFGSLGFLFIPSRWRFLSQSVFGLGVLFFALGLLQVGMAPLVDLPSIQNFLRQLGDNHLQGVIAGTIISALLHSSNATTGIVMLLTADGWITLPTALAFIFGANIGTCFTAVFAALASSRAAQRVALFHVLLNIFGVLLFFPFVEPMAHGLTLLGGSLARQVANAHTIFNLLSSALAFPLLPWSARFLKKVLP</sequence>
<feature type="transmembrane region" description="Helical" evidence="6">
    <location>
        <begin position="301"/>
        <end position="320"/>
    </location>
</feature>
<dbReference type="eggNOG" id="COG1283">
    <property type="taxonomic scope" value="Bacteria"/>
</dbReference>
<name>H5XYL8_9FIRM</name>
<reference evidence="7 8" key="1">
    <citation type="submission" date="2011-11" db="EMBL/GenBank/DDBJ databases">
        <title>The Noncontiguous Finished genome of Desulfosporosinus youngiae DSM 17734.</title>
        <authorList>
            <consortium name="US DOE Joint Genome Institute (JGI-PGF)"/>
            <person name="Lucas S."/>
            <person name="Han J."/>
            <person name="Lapidus A."/>
            <person name="Cheng J.-F."/>
            <person name="Goodwin L."/>
            <person name="Pitluck S."/>
            <person name="Peters L."/>
            <person name="Ovchinnikova G."/>
            <person name="Lu M."/>
            <person name="Land M.L."/>
            <person name="Hauser L."/>
            <person name="Pester M."/>
            <person name="Spring S."/>
            <person name="Ollivier B."/>
            <person name="Rattei T."/>
            <person name="Klenk H.-P."/>
            <person name="Wagner M."/>
            <person name="Loy A."/>
            <person name="Woyke T.J."/>
        </authorList>
    </citation>
    <scope>NUCLEOTIDE SEQUENCE [LARGE SCALE GENOMIC DNA]</scope>
    <source>
        <strain evidence="7 8">DSM 17734</strain>
    </source>
</reference>
<feature type="transmembrane region" description="Helical" evidence="6">
    <location>
        <begin position="26"/>
        <end position="42"/>
    </location>
</feature>
<dbReference type="GO" id="GO:0005886">
    <property type="term" value="C:plasma membrane"/>
    <property type="evidence" value="ECO:0007669"/>
    <property type="project" value="UniProtKB-SubCell"/>
</dbReference>
<feature type="transmembrane region" description="Helical" evidence="6">
    <location>
        <begin position="234"/>
        <end position="255"/>
    </location>
</feature>
<comment type="subcellular location">
    <subcellularLocation>
        <location evidence="1">Cell membrane</location>
        <topology evidence="1">Multi-pass membrane protein</topology>
    </subcellularLocation>
</comment>
<feature type="transmembrane region" description="Helical" evidence="6">
    <location>
        <begin position="89"/>
        <end position="112"/>
    </location>
</feature>
<proteinExistence type="predicted"/>
<dbReference type="InterPro" id="IPR003841">
    <property type="entry name" value="Na/Pi_transpt"/>
</dbReference>
<keyword evidence="3 6" id="KW-0812">Transmembrane</keyword>
<feature type="transmembrane region" description="Helical" evidence="6">
    <location>
        <begin position="159"/>
        <end position="179"/>
    </location>
</feature>
<gene>
    <name evidence="7" type="ORF">DesyoDRAFT_4620</name>
</gene>
<evidence type="ECO:0000313" key="7">
    <source>
        <dbReference type="EMBL" id="EHQ91574.1"/>
    </source>
</evidence>
<dbReference type="InterPro" id="IPR004633">
    <property type="entry name" value="NaPi_cotrn-rel/YqeW-like"/>
</dbReference>
<dbReference type="Proteomes" id="UP000005104">
    <property type="component" value="Chromosome"/>
</dbReference>
<evidence type="ECO:0000256" key="3">
    <source>
        <dbReference type="ARBA" id="ARBA00022692"/>
    </source>
</evidence>
<feature type="transmembrane region" description="Helical" evidence="6">
    <location>
        <begin position="262"/>
        <end position="281"/>
    </location>
</feature>
<dbReference type="AlphaFoldDB" id="H5XYL8"/>
<organism evidence="7 8">
    <name type="scientific">Desulfosporosinus youngiae DSM 17734</name>
    <dbReference type="NCBI Taxonomy" id="768710"/>
    <lineage>
        <taxon>Bacteria</taxon>
        <taxon>Bacillati</taxon>
        <taxon>Bacillota</taxon>
        <taxon>Clostridia</taxon>
        <taxon>Eubacteriales</taxon>
        <taxon>Desulfitobacteriaceae</taxon>
        <taxon>Desulfosporosinus</taxon>
    </lineage>
</organism>
<evidence type="ECO:0000313" key="8">
    <source>
        <dbReference type="Proteomes" id="UP000005104"/>
    </source>
</evidence>
<evidence type="ECO:0000256" key="2">
    <source>
        <dbReference type="ARBA" id="ARBA00022475"/>
    </source>
</evidence>
<evidence type="ECO:0000256" key="4">
    <source>
        <dbReference type="ARBA" id="ARBA00022989"/>
    </source>
</evidence>
<keyword evidence="8" id="KW-1185">Reference proteome</keyword>
<dbReference type="EMBL" id="CM001441">
    <property type="protein sequence ID" value="EHQ91574.1"/>
    <property type="molecule type" value="Genomic_DNA"/>
</dbReference>
<keyword evidence="2" id="KW-1003">Cell membrane</keyword>
<dbReference type="GO" id="GO:0044341">
    <property type="term" value="P:sodium-dependent phosphate transport"/>
    <property type="evidence" value="ECO:0007669"/>
    <property type="project" value="InterPro"/>
</dbReference>
<feature type="transmembrane region" description="Helical" evidence="6">
    <location>
        <begin position="124"/>
        <end position="147"/>
    </location>
</feature>
<dbReference type="GO" id="GO:0005436">
    <property type="term" value="F:sodium:phosphate symporter activity"/>
    <property type="evidence" value="ECO:0007669"/>
    <property type="project" value="InterPro"/>
</dbReference>
<keyword evidence="4 6" id="KW-1133">Transmembrane helix</keyword>
<protein>
    <submittedName>
        <fullName evidence="7">Na/Pi-cotransporter</fullName>
    </submittedName>
</protein>
<dbReference type="NCBIfam" id="NF037997">
    <property type="entry name" value="Na_Pi_symport"/>
    <property type="match status" value="1"/>
</dbReference>
<accession>H5XYL8</accession>